<dbReference type="EC" id="3.6.4.-" evidence="7"/>
<accession>A0A538SLX7</accession>
<dbReference type="Proteomes" id="UP000319829">
    <property type="component" value="Unassembled WGS sequence"/>
</dbReference>
<name>A0A538SLX7_UNCEI</name>
<keyword evidence="1 7" id="KW-0699">rRNA-binding</keyword>
<organism evidence="11 12">
    <name type="scientific">Eiseniibacteriota bacterium</name>
    <dbReference type="NCBI Taxonomy" id="2212470"/>
    <lineage>
        <taxon>Bacteria</taxon>
        <taxon>Candidatus Eiseniibacteriota</taxon>
    </lineage>
</organism>
<dbReference type="PROSITE" id="PS50828">
    <property type="entry name" value="SMR"/>
    <property type="match status" value="1"/>
</dbReference>
<evidence type="ECO:0000256" key="4">
    <source>
        <dbReference type="ARBA" id="ARBA00022840"/>
    </source>
</evidence>
<dbReference type="GO" id="GO:0004519">
    <property type="term" value="F:endonuclease activity"/>
    <property type="evidence" value="ECO:0007669"/>
    <property type="project" value="UniProtKB-UniRule"/>
</dbReference>
<dbReference type="PANTHER" id="PTHR48466:SF2">
    <property type="entry name" value="OS10G0509000 PROTEIN"/>
    <property type="match status" value="1"/>
</dbReference>
<keyword evidence="7" id="KW-0540">Nuclease</keyword>
<dbReference type="InterPro" id="IPR036187">
    <property type="entry name" value="DNA_mismatch_repair_MutS_sf"/>
</dbReference>
<reference evidence="11 12" key="1">
    <citation type="journal article" date="2019" name="Nat. Microbiol.">
        <title>Mediterranean grassland soil C-N compound turnover is dependent on rainfall and depth, and is mediated by genomically divergent microorganisms.</title>
        <authorList>
            <person name="Diamond S."/>
            <person name="Andeer P.F."/>
            <person name="Li Z."/>
            <person name="Crits-Christoph A."/>
            <person name="Burstein D."/>
            <person name="Anantharaman K."/>
            <person name="Lane K.R."/>
            <person name="Thomas B.C."/>
            <person name="Pan C."/>
            <person name="Northen T.R."/>
            <person name="Banfield J.F."/>
        </authorList>
    </citation>
    <scope>NUCLEOTIDE SEQUENCE [LARGE SCALE GENOMIC DNA]</scope>
    <source>
        <strain evidence="11">WS_4</strain>
    </source>
</reference>
<keyword evidence="4 7" id="KW-0067">ATP-binding</keyword>
<dbReference type="GO" id="GO:0045910">
    <property type="term" value="P:negative regulation of DNA recombination"/>
    <property type="evidence" value="ECO:0007669"/>
    <property type="project" value="InterPro"/>
</dbReference>
<comment type="function">
    <text evidence="7">Acts as a ribosome collision sensor, splitting the ribosome into its 2 subunits. Detects stalled/collided 70S ribosomes which it binds and splits by an ATP-hydrolysis driven conformational change. Acts upstream of the ribosome quality control system (RQC), a ribosome-associated complex that mediates the extraction of incompletely synthesized nascent chains from stalled ribosomes and their subsequent degradation. Probably generates substrates for RQC.</text>
</comment>
<evidence type="ECO:0000313" key="11">
    <source>
        <dbReference type="EMBL" id="TMQ52357.1"/>
    </source>
</evidence>
<dbReference type="PROSITE" id="PS00486">
    <property type="entry name" value="DNA_MISMATCH_REPAIR_2"/>
    <property type="match status" value="1"/>
</dbReference>
<comment type="subunit">
    <text evidence="7">Homodimer. Binds to stalled ribosomes, contacting rRNA.</text>
</comment>
<dbReference type="Pfam" id="PF00488">
    <property type="entry name" value="MutS_V"/>
    <property type="match status" value="1"/>
</dbReference>
<dbReference type="SUPFAM" id="SSF160443">
    <property type="entry name" value="SMR domain-like"/>
    <property type="match status" value="1"/>
</dbReference>
<comment type="function">
    <text evidence="7">Endonuclease that is involved in the suppression of homologous recombination and thus may have a key role in the control of bacterial genetic diversity.</text>
</comment>
<feature type="coiled-coil region" evidence="8">
    <location>
        <begin position="550"/>
        <end position="606"/>
    </location>
</feature>
<evidence type="ECO:0000256" key="5">
    <source>
        <dbReference type="ARBA" id="ARBA00022884"/>
    </source>
</evidence>
<dbReference type="GO" id="GO:0016887">
    <property type="term" value="F:ATP hydrolysis activity"/>
    <property type="evidence" value="ECO:0007669"/>
    <property type="project" value="InterPro"/>
</dbReference>
<dbReference type="InterPro" id="IPR045076">
    <property type="entry name" value="MutS"/>
</dbReference>
<dbReference type="FunFam" id="3.40.50.300:FF:000830">
    <property type="entry name" value="Endonuclease MutS2"/>
    <property type="match status" value="1"/>
</dbReference>
<dbReference type="GO" id="GO:0030983">
    <property type="term" value="F:mismatched DNA binding"/>
    <property type="evidence" value="ECO:0007669"/>
    <property type="project" value="InterPro"/>
</dbReference>
<dbReference type="SUPFAM" id="SSF48334">
    <property type="entry name" value="DNA repair protein MutS, domain III"/>
    <property type="match status" value="1"/>
</dbReference>
<dbReference type="InterPro" id="IPR007696">
    <property type="entry name" value="DNA_mismatch_repair_MutS_core"/>
</dbReference>
<dbReference type="InterPro" id="IPR027417">
    <property type="entry name" value="P-loop_NTPase"/>
</dbReference>
<feature type="compositionally biased region" description="Low complexity" evidence="9">
    <location>
        <begin position="697"/>
        <end position="706"/>
    </location>
</feature>
<proteinExistence type="inferred from homology"/>
<keyword evidence="6 7" id="KW-0238">DNA-binding</keyword>
<dbReference type="AlphaFoldDB" id="A0A538SLX7"/>
<dbReference type="InterPro" id="IPR036063">
    <property type="entry name" value="Smr_dom_sf"/>
</dbReference>
<keyword evidence="5 7" id="KW-0694">RNA-binding</keyword>
<evidence type="ECO:0000313" key="12">
    <source>
        <dbReference type="Proteomes" id="UP000319829"/>
    </source>
</evidence>
<dbReference type="GO" id="GO:0006298">
    <property type="term" value="P:mismatch repair"/>
    <property type="evidence" value="ECO:0007669"/>
    <property type="project" value="InterPro"/>
</dbReference>
<dbReference type="InterPro" id="IPR000432">
    <property type="entry name" value="DNA_mismatch_repair_MutS_C"/>
</dbReference>
<dbReference type="HAMAP" id="MF_00092">
    <property type="entry name" value="MutS2"/>
    <property type="match status" value="1"/>
</dbReference>
<evidence type="ECO:0000256" key="2">
    <source>
        <dbReference type="ARBA" id="ARBA00022741"/>
    </source>
</evidence>
<dbReference type="Gene3D" id="3.40.50.300">
    <property type="entry name" value="P-loop containing nucleotide triphosphate hydrolases"/>
    <property type="match status" value="1"/>
</dbReference>
<dbReference type="CDD" id="cd22265">
    <property type="entry name" value="UDM1_RNF168"/>
    <property type="match status" value="1"/>
</dbReference>
<protein>
    <recommendedName>
        <fullName evidence="7">Endonuclease MutS2</fullName>
        <ecNumber evidence="7">3.1.-.-</ecNumber>
    </recommendedName>
    <alternativeName>
        <fullName evidence="7">Ribosome-associated protein quality control-upstream factor</fullName>
        <shortName evidence="7">RQC-upstream factor</shortName>
        <shortName evidence="7">RqcU</shortName>
        <ecNumber evidence="7">3.6.4.-</ecNumber>
    </alternativeName>
</protein>
<evidence type="ECO:0000256" key="1">
    <source>
        <dbReference type="ARBA" id="ARBA00022730"/>
    </source>
</evidence>
<dbReference type="PANTHER" id="PTHR48466">
    <property type="entry name" value="OS10G0509000 PROTEIN-RELATED"/>
    <property type="match status" value="1"/>
</dbReference>
<dbReference type="PIRSF" id="PIRSF005814">
    <property type="entry name" value="MutS_YshD"/>
    <property type="match status" value="1"/>
</dbReference>
<feature type="binding site" evidence="7">
    <location>
        <begin position="341"/>
        <end position="348"/>
    </location>
    <ligand>
        <name>ATP</name>
        <dbReference type="ChEBI" id="CHEBI:30616"/>
    </ligand>
</feature>
<dbReference type="GO" id="GO:0072344">
    <property type="term" value="P:rescue of stalled ribosome"/>
    <property type="evidence" value="ECO:0007669"/>
    <property type="project" value="UniProtKB-UniRule"/>
</dbReference>
<dbReference type="Pfam" id="PF01713">
    <property type="entry name" value="Smr"/>
    <property type="match status" value="1"/>
</dbReference>
<dbReference type="InterPro" id="IPR002625">
    <property type="entry name" value="Smr_dom"/>
</dbReference>
<evidence type="ECO:0000256" key="7">
    <source>
        <dbReference type="HAMAP-Rule" id="MF_00092"/>
    </source>
</evidence>
<dbReference type="SUPFAM" id="SSF52540">
    <property type="entry name" value="P-loop containing nucleoside triphosphate hydrolases"/>
    <property type="match status" value="1"/>
</dbReference>
<feature type="coiled-coil region" evidence="8">
    <location>
        <begin position="149"/>
        <end position="176"/>
    </location>
</feature>
<dbReference type="InterPro" id="IPR005747">
    <property type="entry name" value="MutS2"/>
</dbReference>
<evidence type="ECO:0000256" key="6">
    <source>
        <dbReference type="ARBA" id="ARBA00023125"/>
    </source>
</evidence>
<evidence type="ECO:0000256" key="9">
    <source>
        <dbReference type="SAM" id="MobiDB-lite"/>
    </source>
</evidence>
<feature type="region of interest" description="Disordered" evidence="9">
    <location>
        <begin position="687"/>
        <end position="706"/>
    </location>
</feature>
<dbReference type="GO" id="GO:0043023">
    <property type="term" value="F:ribosomal large subunit binding"/>
    <property type="evidence" value="ECO:0007669"/>
    <property type="project" value="UniProtKB-UniRule"/>
</dbReference>
<gene>
    <name evidence="7" type="primary">mutS2</name>
    <name evidence="7" type="synonym">rqcU</name>
    <name evidence="11" type="ORF">E6K74_12435</name>
</gene>
<comment type="similarity">
    <text evidence="7">Belongs to the DNA mismatch repair MutS family. MutS2 subfamily.</text>
</comment>
<keyword evidence="7" id="KW-0255">Endonuclease</keyword>
<sequence length="803" mass="87506">MESGPPGHAQQVLEFPAVITTIAGRTRSAPGRDRVLGIRCHVHLDDARRDQELYGDLISLAGTGDEPPAGTVPDVGPLLEQLETEGAVLAGAELWQLRLLLDQTSLAHAWVRKNRKETPGLSRLLGELEPLPVLHRELGRTLEPSGEVRDDASADLARIRRSIQALRERLAQRLEAILRGMGIAESFVTLREGRYAIAVPASQRRQVPGVALGYSGTGTTVFLEPREAAEANSQLADLFIDELREVNRILRELSGLARRDRQALAGNLACLARLDAAQAVSAWAQAVGGTLPALTEERSLMLRGARHPILVERHARGEMESSPVPLDLELDRESPLLLVTGPNMGGKTVALKTIGLSALLAMAGLPIPAAEGTTVPWFDHVVCDIGDEQSLMEDVSTFLSHVRRVSEAISVATPRSLVLLDELGSGTDPTEGAALGQAILERLLERRTLCLATTHHGALKSFAQEAAGIRNASMAFDEETLKPRFTLIVGVPGRSRAIQVAERFGMDRGVLERARELLPRGERDLGALIEELGRLKGDVAREREELSQTRMRLAEREGELKTALSRLEAERRERKQAELEARRDLLRKLESQIDDYRKKLRADRRASAETLEEARGLARKVSESIDAETEWTAGPDRGAPVERVREGDKVYVPALQTEGVALSSPDQDGRVRVKIGRATAVLPIGTLRRDEGGTNQPAPGGEAGRAAVGGARAPLRQEIEIPEVPREIDVRGFEPDDAIRAVEVFLENAIMGGVDSARIIHGKGKGILRDSMKRWLKEQPTVKEFRLGELREGGTGVTIVILG</sequence>
<dbReference type="Gene3D" id="3.30.1370.110">
    <property type="match status" value="1"/>
</dbReference>
<keyword evidence="2 7" id="KW-0547">Nucleotide-binding</keyword>
<evidence type="ECO:0000256" key="3">
    <source>
        <dbReference type="ARBA" id="ARBA00022801"/>
    </source>
</evidence>
<dbReference type="SMART" id="SM00534">
    <property type="entry name" value="MUTSac"/>
    <property type="match status" value="1"/>
</dbReference>
<keyword evidence="8" id="KW-0175">Coiled coil</keyword>
<dbReference type="GO" id="GO:0140664">
    <property type="term" value="F:ATP-dependent DNA damage sensor activity"/>
    <property type="evidence" value="ECO:0007669"/>
    <property type="project" value="InterPro"/>
</dbReference>
<keyword evidence="3 7" id="KW-0378">Hydrolase</keyword>
<comment type="caution">
    <text evidence="11">The sequence shown here is derived from an EMBL/GenBank/DDBJ whole genome shotgun (WGS) entry which is preliminary data.</text>
</comment>
<evidence type="ECO:0000256" key="8">
    <source>
        <dbReference type="SAM" id="Coils"/>
    </source>
</evidence>
<dbReference type="SMART" id="SM00533">
    <property type="entry name" value="MUTSd"/>
    <property type="match status" value="1"/>
</dbReference>
<dbReference type="GO" id="GO:0019843">
    <property type="term" value="F:rRNA binding"/>
    <property type="evidence" value="ECO:0007669"/>
    <property type="project" value="UniProtKB-UniRule"/>
</dbReference>
<dbReference type="EC" id="3.1.-.-" evidence="7"/>
<feature type="domain" description="Smr" evidence="10">
    <location>
        <begin position="728"/>
        <end position="803"/>
    </location>
</feature>
<dbReference type="SMART" id="SM00463">
    <property type="entry name" value="SMR"/>
    <property type="match status" value="1"/>
</dbReference>
<dbReference type="EMBL" id="VBOU01000103">
    <property type="protein sequence ID" value="TMQ52357.1"/>
    <property type="molecule type" value="Genomic_DNA"/>
</dbReference>
<dbReference type="GO" id="GO:0005524">
    <property type="term" value="F:ATP binding"/>
    <property type="evidence" value="ECO:0007669"/>
    <property type="project" value="UniProtKB-UniRule"/>
</dbReference>
<evidence type="ECO:0000259" key="10">
    <source>
        <dbReference type="PROSITE" id="PS50828"/>
    </source>
</evidence>
<dbReference type="NCBIfam" id="TIGR01069">
    <property type="entry name" value="mutS2"/>
    <property type="match status" value="1"/>
</dbReference>